<organism evidence="2 3">
    <name type="scientific">Phytophthora cactorum</name>
    <dbReference type="NCBI Taxonomy" id="29920"/>
    <lineage>
        <taxon>Eukaryota</taxon>
        <taxon>Sar</taxon>
        <taxon>Stramenopiles</taxon>
        <taxon>Oomycota</taxon>
        <taxon>Peronosporomycetes</taxon>
        <taxon>Peronosporales</taxon>
        <taxon>Peronosporaceae</taxon>
        <taxon>Phytophthora</taxon>
    </lineage>
</organism>
<comment type="caution">
    <text evidence="2">The sequence shown here is derived from an EMBL/GenBank/DDBJ whole genome shotgun (WGS) entry which is preliminary data.</text>
</comment>
<name>A0A8T0ZGA9_9STRA</name>
<feature type="compositionally biased region" description="Gly residues" evidence="1">
    <location>
        <begin position="365"/>
        <end position="375"/>
    </location>
</feature>
<feature type="region of interest" description="Disordered" evidence="1">
    <location>
        <begin position="1"/>
        <end position="32"/>
    </location>
</feature>
<feature type="region of interest" description="Disordered" evidence="1">
    <location>
        <begin position="261"/>
        <end position="381"/>
    </location>
</feature>
<dbReference type="VEuPathDB" id="FungiDB:PC110_g9466"/>
<dbReference type="EMBL" id="RCMG01000157">
    <property type="protein sequence ID" value="KAG2861337.1"/>
    <property type="molecule type" value="Genomic_DNA"/>
</dbReference>
<feature type="compositionally biased region" description="Acidic residues" evidence="1">
    <location>
        <begin position="1"/>
        <end position="12"/>
    </location>
</feature>
<evidence type="ECO:0000313" key="2">
    <source>
        <dbReference type="EMBL" id="KAG2861337.1"/>
    </source>
</evidence>
<evidence type="ECO:0000313" key="3">
    <source>
        <dbReference type="Proteomes" id="UP000735874"/>
    </source>
</evidence>
<evidence type="ECO:0000256" key="1">
    <source>
        <dbReference type="SAM" id="MobiDB-lite"/>
    </source>
</evidence>
<dbReference type="Proteomes" id="UP000735874">
    <property type="component" value="Unassembled WGS sequence"/>
</dbReference>
<feature type="compositionally biased region" description="Polar residues" evidence="1">
    <location>
        <begin position="321"/>
        <end position="342"/>
    </location>
</feature>
<dbReference type="VEuPathDB" id="FungiDB:PC110_g9465"/>
<dbReference type="Gene3D" id="2.40.70.10">
    <property type="entry name" value="Acid Proteases"/>
    <property type="match status" value="1"/>
</dbReference>
<gene>
    <name evidence="2" type="ORF">PC113_g7255</name>
</gene>
<feature type="region of interest" description="Disordered" evidence="1">
    <location>
        <begin position="47"/>
        <end position="73"/>
    </location>
</feature>
<dbReference type="VEuPathDB" id="FungiDB:PC110_g9467"/>
<accession>A0A8T0ZGA9</accession>
<dbReference type="SUPFAM" id="SSF50630">
    <property type="entry name" value="Acid proteases"/>
    <property type="match status" value="1"/>
</dbReference>
<dbReference type="InterPro" id="IPR021109">
    <property type="entry name" value="Peptidase_aspartic_dom_sf"/>
</dbReference>
<sequence length="872" mass="93977">MVFGNEYEDEGDERNFGRAEERDDGEQPVSVPAAVERLERVARARVSRDPLSVVEQAPVSDEGAAEPQGVATTGINLESDVWRELFVDEAKETEEEEKGRSATGVTVKTEVREEPEVKREVVVGVLTCSGDPHATDGYDSEYYIAHEAYDSAYEAEHEEDDVVTSERSRSGFISRYTGPEVRRSDRPAFGWSWGAQSEEGAFGAFRSGQGTRTVSKAAMLLNLVSRSRPSSVSFTAVTSAASTAPGRPALKVSSTLATGASAVTQGGSSMSRRATAAPVGSRQSVASPRRVVKTADPFQLSQLVSNASRRGRMSRDRNASFADSTSVECGPTYESTGPSTMTGGRRREKEEEEGEGGEATPSSGLGIGTSDGGGETLREKPVAVSVEDIKGTDKKKSEVKTVVEATVASEEVVIAEREKTDVDAELSVAEKKVAVVGDVKEVVRSVEAAEEVGAVCEVSRTVGEAPVEDEKEVFWDAVETKVNMINKHKSKDEGVSFPRIRFAPRLFAAPPLKFALKKLEVVITDWRPSEDAGVDVDVSVGQVDPASRGEATEDSRTVNDAPECKYSRLFTDAELDAIEACDPGDEGTVLTEVEVSVEKEEVTERPSGATTSEPVTPPVDSPENVTGLDEATLERVMCEDVVLPLQEEDVVATASEVLPRPAFGRKAIQKEKVRGVAHEAVYRMLKEAAMSQGGTDGAVVPRSSDVECVGVPPLRDKDQAEAIGDVVLCPKCDEDASHYVEVVHLERPPPDPPPNPDLMNVTGELTDGFGIHILTAYLRKCFADTGAMLSLIDRRFLKRLGRYSEPFEGRVNSSSGHRLRVRGWISLPVCLAEKEVPVKMIVADKLHVDAILGVDALGAFGAVIDVTERTWT</sequence>
<feature type="compositionally biased region" description="Polar residues" evidence="1">
    <location>
        <begin position="261"/>
        <end position="272"/>
    </location>
</feature>
<reference evidence="2" key="1">
    <citation type="submission" date="2018-10" db="EMBL/GenBank/DDBJ databases">
        <title>Effector identification in a new, highly contiguous assembly of the strawberry crown rot pathogen Phytophthora cactorum.</title>
        <authorList>
            <person name="Armitage A.D."/>
            <person name="Nellist C.F."/>
            <person name="Bates H."/>
            <person name="Vickerstaff R.J."/>
            <person name="Harrison R.J."/>
        </authorList>
    </citation>
    <scope>NUCLEOTIDE SEQUENCE</scope>
    <source>
        <strain evidence="2">15-7</strain>
    </source>
</reference>
<feature type="compositionally biased region" description="Polar residues" evidence="1">
    <location>
        <begin position="299"/>
        <end position="308"/>
    </location>
</feature>
<proteinExistence type="predicted"/>
<dbReference type="CDD" id="cd00303">
    <property type="entry name" value="retropepsin_like"/>
    <property type="match status" value="1"/>
</dbReference>
<protein>
    <submittedName>
        <fullName evidence="2">Uncharacterized protein</fullName>
    </submittedName>
</protein>
<feature type="region of interest" description="Disordered" evidence="1">
    <location>
        <begin position="598"/>
        <end position="624"/>
    </location>
</feature>
<dbReference type="AlphaFoldDB" id="A0A8T0ZGA9"/>